<dbReference type="Gene3D" id="1.10.1740.10">
    <property type="match status" value="1"/>
</dbReference>
<evidence type="ECO:0000313" key="9">
    <source>
        <dbReference type="Proteomes" id="UP001183388"/>
    </source>
</evidence>
<dbReference type="InterPro" id="IPR013325">
    <property type="entry name" value="RNA_pol_sigma_r2"/>
</dbReference>
<feature type="domain" description="RNA polymerase sigma factor 70 region 4 type 2" evidence="7">
    <location>
        <begin position="151"/>
        <end position="201"/>
    </location>
</feature>
<dbReference type="PANTHER" id="PTHR43133">
    <property type="entry name" value="RNA POLYMERASE ECF-TYPE SIGMA FACTO"/>
    <property type="match status" value="1"/>
</dbReference>
<feature type="domain" description="RNA polymerase sigma-70 region 2" evidence="6">
    <location>
        <begin position="45"/>
        <end position="108"/>
    </location>
</feature>
<dbReference type="SUPFAM" id="SSF88659">
    <property type="entry name" value="Sigma3 and sigma4 domains of RNA polymerase sigma factors"/>
    <property type="match status" value="1"/>
</dbReference>
<accession>A0ABU2L2I9</accession>
<evidence type="ECO:0000313" key="8">
    <source>
        <dbReference type="EMBL" id="MDT0305780.1"/>
    </source>
</evidence>
<dbReference type="InterPro" id="IPR007627">
    <property type="entry name" value="RNA_pol_sigma70_r2"/>
</dbReference>
<organism evidence="8 9">
    <name type="scientific">Streptomyces boetiae</name>
    <dbReference type="NCBI Taxonomy" id="3075541"/>
    <lineage>
        <taxon>Bacteria</taxon>
        <taxon>Bacillati</taxon>
        <taxon>Actinomycetota</taxon>
        <taxon>Actinomycetes</taxon>
        <taxon>Kitasatosporales</taxon>
        <taxon>Streptomycetaceae</taxon>
        <taxon>Streptomyces</taxon>
    </lineage>
</organism>
<dbReference type="InterPro" id="IPR036388">
    <property type="entry name" value="WH-like_DNA-bd_sf"/>
</dbReference>
<evidence type="ECO:0000256" key="3">
    <source>
        <dbReference type="ARBA" id="ARBA00023082"/>
    </source>
</evidence>
<reference evidence="9" key="1">
    <citation type="submission" date="2023-07" db="EMBL/GenBank/DDBJ databases">
        <title>30 novel species of actinomycetes from the DSMZ collection.</title>
        <authorList>
            <person name="Nouioui I."/>
        </authorList>
    </citation>
    <scope>NUCLEOTIDE SEQUENCE [LARGE SCALE GENOMIC DNA]</scope>
    <source>
        <strain evidence="9">DSM 44917</strain>
    </source>
</reference>
<evidence type="ECO:0000259" key="7">
    <source>
        <dbReference type="Pfam" id="PF08281"/>
    </source>
</evidence>
<dbReference type="NCBIfam" id="TIGR02937">
    <property type="entry name" value="sigma70-ECF"/>
    <property type="match status" value="1"/>
</dbReference>
<protein>
    <submittedName>
        <fullName evidence="8">RNA polymerase sigma factor</fullName>
    </submittedName>
</protein>
<comment type="caution">
    <text evidence="8">The sequence shown here is derived from an EMBL/GenBank/DDBJ whole genome shotgun (WGS) entry which is preliminary data.</text>
</comment>
<comment type="similarity">
    <text evidence="1">Belongs to the sigma-70 factor family. ECF subfamily.</text>
</comment>
<dbReference type="SUPFAM" id="SSF88946">
    <property type="entry name" value="Sigma2 domain of RNA polymerase sigma factors"/>
    <property type="match status" value="1"/>
</dbReference>
<dbReference type="Pfam" id="PF04542">
    <property type="entry name" value="Sigma70_r2"/>
    <property type="match status" value="1"/>
</dbReference>
<keyword evidence="5" id="KW-0804">Transcription</keyword>
<keyword evidence="2" id="KW-0805">Transcription regulation</keyword>
<proteinExistence type="inferred from homology"/>
<dbReference type="EMBL" id="JAVREN010000002">
    <property type="protein sequence ID" value="MDT0305780.1"/>
    <property type="molecule type" value="Genomic_DNA"/>
</dbReference>
<sequence length="298" mass="32410">MRGTTVTDQDRPAGDGEVAGVVPAEEVALVARAVAGEGGALEEVVRRLRDPLYRLALRMVWRPADAEDAAQEILIRVITRLATWRAEARLLTWAYRVGVNYLLNLRRKSPQEERELSLDEFRDGLADGLAATNFAGPEAELLATEVRLSCTQAVLQCLDREERVAFVLGDIFGLSSAEAAWVLGTGPAAYRKRLERVRRRLRAYLDATCGLANPGAFCRCERRVEAAVASGRVNARRPVLAGHPVAPGGRGVAEAAAQLRRLRDAAAVLSAHPDYAAPRARTDAVATLLRSGRFPLLD</sequence>
<keyword evidence="3" id="KW-0731">Sigma factor</keyword>
<dbReference type="InterPro" id="IPR013249">
    <property type="entry name" value="RNA_pol_sigma70_r4_t2"/>
</dbReference>
<dbReference type="InterPro" id="IPR014284">
    <property type="entry name" value="RNA_pol_sigma-70_dom"/>
</dbReference>
<dbReference type="PANTHER" id="PTHR43133:SF8">
    <property type="entry name" value="RNA POLYMERASE SIGMA FACTOR HI_1459-RELATED"/>
    <property type="match status" value="1"/>
</dbReference>
<dbReference type="Proteomes" id="UP001183388">
    <property type="component" value="Unassembled WGS sequence"/>
</dbReference>
<evidence type="ECO:0000259" key="6">
    <source>
        <dbReference type="Pfam" id="PF04542"/>
    </source>
</evidence>
<evidence type="ECO:0000256" key="2">
    <source>
        <dbReference type="ARBA" id="ARBA00023015"/>
    </source>
</evidence>
<gene>
    <name evidence="8" type="ORF">RM780_02225</name>
</gene>
<dbReference type="RefSeq" id="WP_311628685.1">
    <property type="nucleotide sequence ID" value="NZ_JAVREN010000002.1"/>
</dbReference>
<dbReference type="InterPro" id="IPR039425">
    <property type="entry name" value="RNA_pol_sigma-70-like"/>
</dbReference>
<dbReference type="Pfam" id="PF08281">
    <property type="entry name" value="Sigma70_r4_2"/>
    <property type="match status" value="1"/>
</dbReference>
<dbReference type="InterPro" id="IPR013324">
    <property type="entry name" value="RNA_pol_sigma_r3/r4-like"/>
</dbReference>
<dbReference type="Gene3D" id="1.10.10.10">
    <property type="entry name" value="Winged helix-like DNA-binding domain superfamily/Winged helix DNA-binding domain"/>
    <property type="match status" value="1"/>
</dbReference>
<evidence type="ECO:0000256" key="1">
    <source>
        <dbReference type="ARBA" id="ARBA00010641"/>
    </source>
</evidence>
<evidence type="ECO:0000256" key="4">
    <source>
        <dbReference type="ARBA" id="ARBA00023125"/>
    </source>
</evidence>
<keyword evidence="9" id="KW-1185">Reference proteome</keyword>
<keyword evidence="4" id="KW-0238">DNA-binding</keyword>
<evidence type="ECO:0000256" key="5">
    <source>
        <dbReference type="ARBA" id="ARBA00023163"/>
    </source>
</evidence>
<name>A0ABU2L2I9_9ACTN</name>